<sequence length="348" mass="37311">MKKIILFVVLCLSLSATAQQKPKIIILATGGTIAGTGTTSDRAGYTAGTLPVSDLIGSIPSVKEVAAISGEKIASVGSQDMSLEIWKKLAVRCTEIINNKEADGIVITHGTDTQEETAYFLNLVVPRTIPVVLTGAMRASTAISADGPKNLHDAIIVAANPKSRGRGVLISFNESVYDAREVTKTNSTKVNAFSAPGTGPLGEVYDGHVEYYKQSIRDTGTSIPFPITKNTKLPQVEIVYMYTDASVDYIKMLTRKKVDGIIIAGVGNGNFSKAFSEAIKKATASGIIVCRASRCLSGRVVLDGEVNDEALGTIVSDDLNPQKARILLMLGLTKTKNRKELQSYFFRY</sequence>
<dbReference type="InterPro" id="IPR040919">
    <property type="entry name" value="Asparaginase_C"/>
</dbReference>
<evidence type="ECO:0000256" key="5">
    <source>
        <dbReference type="PROSITE-ProRule" id="PRU10099"/>
    </source>
</evidence>
<dbReference type="Pfam" id="PF17763">
    <property type="entry name" value="Asparaginase_C"/>
    <property type="match status" value="1"/>
</dbReference>
<evidence type="ECO:0000256" key="7">
    <source>
        <dbReference type="SAM" id="SignalP"/>
    </source>
</evidence>
<dbReference type="PROSITE" id="PS51732">
    <property type="entry name" value="ASN_GLN_ASE_3"/>
    <property type="match status" value="1"/>
</dbReference>
<dbReference type="InterPro" id="IPR037152">
    <property type="entry name" value="L-asparaginase_N_sf"/>
</dbReference>
<dbReference type="InterPro" id="IPR036152">
    <property type="entry name" value="Asp/glu_Ase-like_sf"/>
</dbReference>
<gene>
    <name evidence="10" type="primary">ansB</name>
    <name evidence="10" type="ORF">FK004_15565</name>
</gene>
<dbReference type="RefSeq" id="WP_108738055.1">
    <property type="nucleotide sequence ID" value="NZ_CP020919.1"/>
</dbReference>
<evidence type="ECO:0000259" key="9">
    <source>
        <dbReference type="Pfam" id="PF17763"/>
    </source>
</evidence>
<dbReference type="PIRSF" id="PIRSF500176">
    <property type="entry name" value="L_ASNase"/>
    <property type="match status" value="1"/>
</dbReference>
<evidence type="ECO:0000313" key="10">
    <source>
        <dbReference type="EMBL" id="AWG26541.1"/>
    </source>
</evidence>
<dbReference type="Pfam" id="PF00710">
    <property type="entry name" value="Asparaginase"/>
    <property type="match status" value="1"/>
</dbReference>
<dbReference type="GO" id="GO:0006528">
    <property type="term" value="P:asparagine metabolic process"/>
    <property type="evidence" value="ECO:0007669"/>
    <property type="project" value="InterPro"/>
</dbReference>
<evidence type="ECO:0000256" key="3">
    <source>
        <dbReference type="PIRSR" id="PIRSR001220-1"/>
    </source>
</evidence>
<feature type="binding site" evidence="4">
    <location>
        <begin position="111"/>
        <end position="112"/>
    </location>
    <ligand>
        <name>substrate</name>
    </ligand>
</feature>
<keyword evidence="11" id="KW-1185">Reference proteome</keyword>
<protein>
    <submittedName>
        <fullName evidence="10">L-asparaginase 2</fullName>
    </submittedName>
</protein>
<dbReference type="PROSITE" id="PS00144">
    <property type="entry name" value="ASN_GLN_ASE_1"/>
    <property type="match status" value="1"/>
</dbReference>
<dbReference type="InterPro" id="IPR027473">
    <property type="entry name" value="L-asparaginase_C"/>
</dbReference>
<evidence type="ECO:0000256" key="1">
    <source>
        <dbReference type="ARBA" id="ARBA00010518"/>
    </source>
</evidence>
<feature type="active site" description="O-isoaspartyl threonine intermediate" evidence="3">
    <location>
        <position position="32"/>
    </location>
</feature>
<dbReference type="PIRSF" id="PIRSF001220">
    <property type="entry name" value="L-ASNase_gatD"/>
    <property type="match status" value="1"/>
</dbReference>
<dbReference type="InterPro" id="IPR020827">
    <property type="entry name" value="Asparaginase/glutaminase_AS1"/>
</dbReference>
<dbReference type="FunFam" id="3.40.50.1170:FF:000001">
    <property type="entry name" value="L-asparaginase 2"/>
    <property type="match status" value="1"/>
</dbReference>
<evidence type="ECO:0000259" key="8">
    <source>
        <dbReference type="Pfam" id="PF00710"/>
    </source>
</evidence>
<dbReference type="PRINTS" id="PR00139">
    <property type="entry name" value="ASNGLNASE"/>
</dbReference>
<feature type="domain" description="Asparaginase/glutaminase C-terminal" evidence="9">
    <location>
        <begin position="235"/>
        <end position="345"/>
    </location>
</feature>
<feature type="signal peptide" evidence="7">
    <location>
        <begin position="1"/>
        <end position="18"/>
    </location>
</feature>
<dbReference type="InterPro" id="IPR027474">
    <property type="entry name" value="L-asparaginase_N"/>
</dbReference>
<dbReference type="GO" id="GO:0004067">
    <property type="term" value="F:asparaginase activity"/>
    <property type="evidence" value="ECO:0007669"/>
    <property type="project" value="UniProtKB-UniRule"/>
</dbReference>
<evidence type="ECO:0000256" key="6">
    <source>
        <dbReference type="RuleBase" id="RU004456"/>
    </source>
</evidence>
<feature type="chain" id="PRO_5015472031" evidence="7">
    <location>
        <begin position="19"/>
        <end position="348"/>
    </location>
</feature>
<dbReference type="EMBL" id="CP020919">
    <property type="protein sequence ID" value="AWG26541.1"/>
    <property type="molecule type" value="Genomic_DNA"/>
</dbReference>
<keyword evidence="2" id="KW-0378">Hydrolase</keyword>
<feature type="domain" description="L-asparaginase N-terminal" evidence="8">
    <location>
        <begin position="23"/>
        <end position="216"/>
    </location>
</feature>
<dbReference type="CDD" id="cd08964">
    <property type="entry name" value="L-asparaginase_II"/>
    <property type="match status" value="1"/>
</dbReference>
<dbReference type="NCBIfam" id="TIGR00520">
    <property type="entry name" value="asnASE_II"/>
    <property type="match status" value="1"/>
</dbReference>
<comment type="similarity">
    <text evidence="1 6">Belongs to the asparaginase 1 family.</text>
</comment>
<dbReference type="SMART" id="SM00870">
    <property type="entry name" value="Asparaginase"/>
    <property type="match status" value="1"/>
</dbReference>
<evidence type="ECO:0000256" key="2">
    <source>
        <dbReference type="ARBA" id="ARBA00022801"/>
    </source>
</evidence>
<keyword evidence="7" id="KW-0732">Signal</keyword>
<dbReference type="Gene3D" id="3.40.50.1170">
    <property type="entry name" value="L-asparaginase, N-terminal domain"/>
    <property type="match status" value="1"/>
</dbReference>
<dbReference type="SUPFAM" id="SSF53774">
    <property type="entry name" value="Glutaminase/Asparaginase"/>
    <property type="match status" value="1"/>
</dbReference>
<dbReference type="OrthoDB" id="9788068at2"/>
<dbReference type="InterPro" id="IPR004550">
    <property type="entry name" value="AsnASE_II"/>
</dbReference>
<dbReference type="PANTHER" id="PTHR11707">
    <property type="entry name" value="L-ASPARAGINASE"/>
    <property type="match status" value="1"/>
</dbReference>
<dbReference type="Proteomes" id="UP000244677">
    <property type="component" value="Chromosome"/>
</dbReference>
<evidence type="ECO:0000256" key="4">
    <source>
        <dbReference type="PIRSR" id="PIRSR001220-2"/>
    </source>
</evidence>
<proteinExistence type="inferred from homology"/>
<name>A0A2S1LSA2_9FLAO</name>
<accession>A0A2S1LSA2</accession>
<feature type="active site" evidence="5">
    <location>
        <position position="32"/>
    </location>
</feature>
<dbReference type="KEGG" id="fki:FK004_15565"/>
<evidence type="ECO:0000313" key="11">
    <source>
        <dbReference type="Proteomes" id="UP000244677"/>
    </source>
</evidence>
<dbReference type="PANTHER" id="PTHR11707:SF28">
    <property type="entry name" value="60 KDA LYSOPHOSPHOLIPASE"/>
    <property type="match status" value="1"/>
</dbReference>
<dbReference type="SFLD" id="SFLDS00057">
    <property type="entry name" value="Glutaminase/Asparaginase"/>
    <property type="match status" value="1"/>
</dbReference>
<dbReference type="AlphaFoldDB" id="A0A2S1LSA2"/>
<dbReference type="InterPro" id="IPR006034">
    <property type="entry name" value="Asparaginase/glutaminase-like"/>
</dbReference>
<organism evidence="10 11">
    <name type="scientific">Flavobacterium kingsejongi</name>
    <dbReference type="NCBI Taxonomy" id="1678728"/>
    <lineage>
        <taxon>Bacteria</taxon>
        <taxon>Pseudomonadati</taxon>
        <taxon>Bacteroidota</taxon>
        <taxon>Flavobacteriia</taxon>
        <taxon>Flavobacteriales</taxon>
        <taxon>Flavobacteriaceae</taxon>
        <taxon>Flavobacterium</taxon>
    </lineage>
</organism>
<feature type="binding site" evidence="4">
    <location>
        <position position="78"/>
    </location>
    <ligand>
        <name>substrate</name>
    </ligand>
</feature>
<dbReference type="Gene3D" id="3.40.50.40">
    <property type="match status" value="1"/>
</dbReference>
<reference evidence="10 11" key="1">
    <citation type="submission" date="2017-04" db="EMBL/GenBank/DDBJ databases">
        <title>Complete genome sequence of Flavobacterium kingsejong AJ004.</title>
        <authorList>
            <person name="Lee P.C."/>
        </authorList>
    </citation>
    <scope>NUCLEOTIDE SEQUENCE [LARGE SCALE GENOMIC DNA]</scope>
    <source>
        <strain evidence="10 11">AJ004</strain>
    </source>
</reference>